<dbReference type="InterPro" id="IPR051454">
    <property type="entry name" value="RNA/ubiquinone_mod_enzymes"/>
</dbReference>
<reference evidence="1" key="1">
    <citation type="journal article" date="2014" name="Front. Microbiol.">
        <title>High frequency of phylogenetically diverse reductive dehalogenase-homologous genes in deep subseafloor sedimentary metagenomes.</title>
        <authorList>
            <person name="Kawai M."/>
            <person name="Futagami T."/>
            <person name="Toyoda A."/>
            <person name="Takaki Y."/>
            <person name="Nishi S."/>
            <person name="Hori S."/>
            <person name="Arai W."/>
            <person name="Tsubouchi T."/>
            <person name="Morono Y."/>
            <person name="Uchiyama I."/>
            <person name="Ito T."/>
            <person name="Fujiyama A."/>
            <person name="Inagaki F."/>
            <person name="Takami H."/>
        </authorList>
    </citation>
    <scope>NUCLEOTIDE SEQUENCE</scope>
    <source>
        <strain evidence="1">Expedition CK06-06</strain>
    </source>
</reference>
<dbReference type="PANTHER" id="PTHR30217:SF3">
    <property type="entry name" value="UBIQUINONE BIOSYNTHESIS PROTEIN UBIU"/>
    <property type="match status" value="1"/>
</dbReference>
<feature type="non-terminal residue" evidence="1">
    <location>
        <position position="1"/>
    </location>
</feature>
<feature type="non-terminal residue" evidence="1">
    <location>
        <position position="210"/>
    </location>
</feature>
<organism evidence="1">
    <name type="scientific">marine sediment metagenome</name>
    <dbReference type="NCBI Taxonomy" id="412755"/>
    <lineage>
        <taxon>unclassified sequences</taxon>
        <taxon>metagenomes</taxon>
        <taxon>ecological metagenomes</taxon>
    </lineage>
</organism>
<dbReference type="AlphaFoldDB" id="X1FPI2"/>
<dbReference type="InterPro" id="IPR001539">
    <property type="entry name" value="Peptidase_U32"/>
</dbReference>
<dbReference type="EMBL" id="BARU01013232">
    <property type="protein sequence ID" value="GAH34415.1"/>
    <property type="molecule type" value="Genomic_DNA"/>
</dbReference>
<comment type="caution">
    <text evidence="1">The sequence shown here is derived from an EMBL/GenBank/DDBJ whole genome shotgun (WGS) entry which is preliminary data.</text>
</comment>
<dbReference type="Pfam" id="PF01136">
    <property type="entry name" value="Peptidase_U32"/>
    <property type="match status" value="1"/>
</dbReference>
<dbReference type="PANTHER" id="PTHR30217">
    <property type="entry name" value="PEPTIDASE U32 FAMILY"/>
    <property type="match status" value="1"/>
</dbReference>
<gene>
    <name evidence="1" type="ORF">S03H2_24010</name>
</gene>
<accession>X1FPI2</accession>
<proteinExistence type="predicted"/>
<evidence type="ECO:0000313" key="1">
    <source>
        <dbReference type="EMBL" id="GAH34415.1"/>
    </source>
</evidence>
<sequence>FILDFVDKVINIGIDGLMVADLALLLTLQQMRVDTKIIISTGGTTFNSETAKFYQDLGASRIILPRHLTIEEIKDISDNVTNIELEVFILNSRCPNVDGFCTFQHGLADESFELLHKNACMLPYDISIAADENTGVSQISWERQHIWEMVHVDDYPCGACALYDFNEMGITGAKIVGRGNPTARKIADVTFIRSLLDFLEGCKPTKEEFR</sequence>
<name>X1FPI2_9ZZZZ</name>
<protein>
    <submittedName>
        <fullName evidence="1">Uncharacterized protein</fullName>
    </submittedName>
</protein>